<sequence length="155" mass="18233">MQDGNRRTDLEEIWSLKHRYARLIDTKRWDGFITLFTDDVVWDYVGLPRLTREDTLEMYQVGTAHVAGFATMLADVQTVHHIVMPEIRFTGPDTAEGVWSLHDLLFLPTNRFEGWGHYYEDYVRIGGEWKISRIIMRRLKIVEQWYDEGPTQAAA</sequence>
<name>A0A0D4ZZQ4_9SPHN</name>
<dbReference type="CDD" id="cd00531">
    <property type="entry name" value="NTF2_like"/>
    <property type="match status" value="1"/>
</dbReference>
<dbReference type="SUPFAM" id="SSF54427">
    <property type="entry name" value="NTF2-like"/>
    <property type="match status" value="1"/>
</dbReference>
<dbReference type="EMBL" id="KM017071">
    <property type="protein sequence ID" value="AJW29604.1"/>
    <property type="molecule type" value="Genomic_DNA"/>
</dbReference>
<dbReference type="InterPro" id="IPR032710">
    <property type="entry name" value="NTF2-like_dom_sf"/>
</dbReference>
<organism evidence="2">
    <name type="scientific">Sphingomonas sp. JE1</name>
    <dbReference type="NCBI Taxonomy" id="1628059"/>
    <lineage>
        <taxon>Bacteria</taxon>
        <taxon>Pseudomonadati</taxon>
        <taxon>Pseudomonadota</taxon>
        <taxon>Alphaproteobacteria</taxon>
        <taxon>Sphingomonadales</taxon>
        <taxon>Sphingomonadaceae</taxon>
        <taxon>Sphingomonas</taxon>
    </lineage>
</organism>
<proteinExistence type="predicted"/>
<dbReference type="RefSeq" id="WP_087574299.1">
    <property type="nucleotide sequence ID" value="NZ_KM017071.1"/>
</dbReference>
<dbReference type="InterPro" id="IPR037401">
    <property type="entry name" value="SnoaL-like"/>
</dbReference>
<dbReference type="Pfam" id="PF13577">
    <property type="entry name" value="SnoaL_4"/>
    <property type="match status" value="1"/>
</dbReference>
<dbReference type="AlphaFoldDB" id="A0A0D4ZZQ4"/>
<evidence type="ECO:0000313" key="2">
    <source>
        <dbReference type="EMBL" id="AJW29604.1"/>
    </source>
</evidence>
<geneLocation type="plasmid" evidence="2">
    <name>pJE1</name>
</geneLocation>
<evidence type="ECO:0000259" key="1">
    <source>
        <dbReference type="Pfam" id="PF13577"/>
    </source>
</evidence>
<keyword evidence="2" id="KW-0614">Plasmid</keyword>
<gene>
    <name evidence="2" type="ORF">pJE1_182</name>
</gene>
<feature type="domain" description="SnoaL-like" evidence="1">
    <location>
        <begin position="7"/>
        <end position="133"/>
    </location>
</feature>
<dbReference type="Gene3D" id="3.10.450.50">
    <property type="match status" value="1"/>
</dbReference>
<reference evidence="2" key="1">
    <citation type="submission" date="2014-06" db="EMBL/GenBank/DDBJ databases">
        <title>Molecular and ecological studies on carbamate pesticide degrading bacteria isolated from agricultural soils.</title>
        <authorList>
            <person name="Kim D.-U."/>
            <person name="Ka J.-O."/>
        </authorList>
    </citation>
    <scope>NUCLEOTIDE SEQUENCE</scope>
    <source>
        <strain evidence="2">JE1</strain>
        <plasmid evidence="2">pJE1</plasmid>
    </source>
</reference>
<accession>A0A0D4ZZQ4</accession>
<protein>
    <recommendedName>
        <fullName evidence="1">SnoaL-like domain-containing protein</fullName>
    </recommendedName>
</protein>